<keyword evidence="4" id="KW-0418">Kinase</keyword>
<evidence type="ECO:0000259" key="3">
    <source>
        <dbReference type="PROSITE" id="PS50011"/>
    </source>
</evidence>
<evidence type="ECO:0000256" key="1">
    <source>
        <dbReference type="ARBA" id="ARBA00005575"/>
    </source>
</evidence>
<dbReference type="PROSITE" id="PS50011">
    <property type="entry name" value="PROTEIN_KINASE_DOM"/>
    <property type="match status" value="1"/>
</dbReference>
<feature type="domain" description="Protein kinase" evidence="3">
    <location>
        <begin position="149"/>
        <end position="418"/>
    </location>
</feature>
<dbReference type="InterPro" id="IPR000253">
    <property type="entry name" value="FHA_dom"/>
</dbReference>
<dbReference type="Gene3D" id="1.10.510.10">
    <property type="entry name" value="Transferase(Phosphotransferase) domain 1"/>
    <property type="match status" value="1"/>
</dbReference>
<dbReference type="InterPro" id="IPR008271">
    <property type="entry name" value="Ser/Thr_kinase_AS"/>
</dbReference>
<dbReference type="AlphaFoldDB" id="A0A8H4BJX2"/>
<dbReference type="SUPFAM" id="SSF49879">
    <property type="entry name" value="SMAD/FHA domain"/>
    <property type="match status" value="1"/>
</dbReference>
<dbReference type="Gene3D" id="2.60.200.20">
    <property type="match status" value="1"/>
</dbReference>
<proteinExistence type="inferred from homology"/>
<dbReference type="InterPro" id="IPR000719">
    <property type="entry name" value="Prot_kinase_dom"/>
</dbReference>
<dbReference type="EMBL" id="JAAECE010000004">
    <property type="protein sequence ID" value="KAF1802736.1"/>
    <property type="molecule type" value="Genomic_DNA"/>
</dbReference>
<comment type="similarity">
    <text evidence="1">Belongs to the protein kinase superfamily. CAMK Ser/Thr protein kinase family. CHEK2 subfamily.</text>
</comment>
<keyword evidence="4" id="KW-0808">Transferase</keyword>
<gene>
    <name evidence="4" type="ORF">FB192DRAFT_1379607</name>
</gene>
<sequence>MEKELIGVLRGSNNNTQDFVFSILEDHLYRIGKDDNSDIRINIEDFICDTHCVIASSAPGSQNNNVPNVYLTDTSTTGTFLNGYLIGQNNTVLLYSGCIITFASKHINLQYIQYSPEDEHFPAFTMTVQPGYLGSPFQQVDTSREITLQTTSTEIGFGNQSYILLAYDTRNPNRQLACKYTNLKKSHLEPWLMRAYETELKILKSNTHPNVLSLVAYYENQQQKFVFLPMYYGGSLQERLNECDSSLNRMGERNAIFLMKQLFAGLDYLHNKDIIHCDIKPANILLADRYTDRPRLVIADFGHSMYQANKPETWPDDWGTLAYRSPEMVKLQEFSEKVDCWAAGIIFYQLLVGELPFSGPGTKDLEEAIVMQQIDLAPLVIGKISPSSREIIAHLTHKDQHQRATIQQVMRRLLCTWFNGDEKTALDHYLKEREWWFDKELPAVKQRTNSIDFDRMPEAVENIKTFRDPSNPNTFLSAAQTDLSLYPSLTRRIDSFRFTRKFL</sequence>
<accession>A0A8H4BJX2</accession>
<dbReference type="PROSITE" id="PS00108">
    <property type="entry name" value="PROTEIN_KINASE_ST"/>
    <property type="match status" value="1"/>
</dbReference>
<dbReference type="PANTHER" id="PTHR24347">
    <property type="entry name" value="SERINE/THREONINE-PROTEIN KINASE"/>
    <property type="match status" value="1"/>
</dbReference>
<dbReference type="Pfam" id="PF00069">
    <property type="entry name" value="Pkinase"/>
    <property type="match status" value="1"/>
</dbReference>
<dbReference type="Pfam" id="PF00498">
    <property type="entry name" value="FHA"/>
    <property type="match status" value="1"/>
</dbReference>
<protein>
    <submittedName>
        <fullName evidence="4">Kinase-like domain-containing protein</fullName>
    </submittedName>
</protein>
<comment type="caution">
    <text evidence="4">The sequence shown here is derived from an EMBL/GenBank/DDBJ whole genome shotgun (WGS) entry which is preliminary data.</text>
</comment>
<dbReference type="Proteomes" id="UP000469890">
    <property type="component" value="Unassembled WGS sequence"/>
</dbReference>
<dbReference type="PROSITE" id="PS50006">
    <property type="entry name" value="FHA_DOMAIN"/>
    <property type="match status" value="1"/>
</dbReference>
<organism evidence="4 5">
    <name type="scientific">Mucor circinelloides f. lusitanicus</name>
    <name type="common">Mucor racemosus var. lusitanicus</name>
    <dbReference type="NCBI Taxonomy" id="29924"/>
    <lineage>
        <taxon>Eukaryota</taxon>
        <taxon>Fungi</taxon>
        <taxon>Fungi incertae sedis</taxon>
        <taxon>Mucoromycota</taxon>
        <taxon>Mucoromycotina</taxon>
        <taxon>Mucoromycetes</taxon>
        <taxon>Mucorales</taxon>
        <taxon>Mucorineae</taxon>
        <taxon>Mucoraceae</taxon>
        <taxon>Mucor</taxon>
    </lineage>
</organism>
<dbReference type="GO" id="GO:0004672">
    <property type="term" value="F:protein kinase activity"/>
    <property type="evidence" value="ECO:0007669"/>
    <property type="project" value="InterPro"/>
</dbReference>
<dbReference type="SMART" id="SM00220">
    <property type="entry name" value="S_TKc"/>
    <property type="match status" value="1"/>
</dbReference>
<dbReference type="SUPFAM" id="SSF56112">
    <property type="entry name" value="Protein kinase-like (PK-like)"/>
    <property type="match status" value="1"/>
</dbReference>
<feature type="domain" description="FHA" evidence="2">
    <location>
        <begin position="29"/>
        <end position="86"/>
    </location>
</feature>
<dbReference type="InterPro" id="IPR008984">
    <property type="entry name" value="SMAD_FHA_dom_sf"/>
</dbReference>
<dbReference type="GO" id="GO:0005524">
    <property type="term" value="F:ATP binding"/>
    <property type="evidence" value="ECO:0007669"/>
    <property type="project" value="InterPro"/>
</dbReference>
<evidence type="ECO:0000313" key="4">
    <source>
        <dbReference type="EMBL" id="KAF1802736.1"/>
    </source>
</evidence>
<dbReference type="CDD" id="cd22670">
    <property type="entry name" value="FHA_MEK1-like"/>
    <property type="match status" value="1"/>
</dbReference>
<evidence type="ECO:0000259" key="2">
    <source>
        <dbReference type="PROSITE" id="PS50006"/>
    </source>
</evidence>
<evidence type="ECO:0000313" key="5">
    <source>
        <dbReference type="Proteomes" id="UP000469890"/>
    </source>
</evidence>
<name>A0A8H4BJX2_MUCCL</name>
<reference evidence="4 5" key="1">
    <citation type="submission" date="2019-09" db="EMBL/GenBank/DDBJ databases">
        <authorList>
            <consortium name="DOE Joint Genome Institute"/>
            <person name="Mondo S.J."/>
            <person name="Navarro-Mendoza M.I."/>
            <person name="Perez-Arques C."/>
            <person name="Panchal S."/>
            <person name="Nicolas F.E."/>
            <person name="Ganguly P."/>
            <person name="Pangilinan J."/>
            <person name="Grigoriev I."/>
            <person name="Heitman J."/>
            <person name="Sanya K."/>
            <person name="Garre V."/>
        </authorList>
    </citation>
    <scope>NUCLEOTIDE SEQUENCE [LARGE SCALE GENOMIC DNA]</scope>
    <source>
        <strain evidence="4 5">MU402</strain>
    </source>
</reference>
<dbReference type="InterPro" id="IPR011009">
    <property type="entry name" value="Kinase-like_dom_sf"/>
</dbReference>